<proteinExistence type="predicted"/>
<organism evidence="1 2">
    <name type="scientific">Methylomonas lenta</name>
    <dbReference type="NCBI Taxonomy" id="980561"/>
    <lineage>
        <taxon>Bacteria</taxon>
        <taxon>Pseudomonadati</taxon>
        <taxon>Pseudomonadota</taxon>
        <taxon>Gammaproteobacteria</taxon>
        <taxon>Methylococcales</taxon>
        <taxon>Methylococcaceae</taxon>
        <taxon>Methylomonas</taxon>
    </lineage>
</organism>
<dbReference type="EMBL" id="LUUI01000082">
    <property type="protein sequence ID" value="OAI18210.1"/>
    <property type="molecule type" value="Genomic_DNA"/>
</dbReference>
<dbReference type="Proteomes" id="UP000078476">
    <property type="component" value="Unassembled WGS sequence"/>
</dbReference>
<gene>
    <name evidence="1" type="ORF">A1359_05165</name>
</gene>
<name>A0A177NMF2_9GAMM</name>
<keyword evidence="2" id="KW-1185">Reference proteome</keyword>
<dbReference type="STRING" id="980561.A1359_05165"/>
<dbReference type="RefSeq" id="WP_066979440.1">
    <property type="nucleotide sequence ID" value="NZ_LUUI01000082.1"/>
</dbReference>
<accession>A0A177NMF2</accession>
<sequence>MHVSITANVCDQQTMTICDSLRGPFNEISEYLSQEYGGDIEHLWIDFELNADHADRRPPYPFRYQKRVSGRSKLTGIDLPDSFNVGHYSVRPDFVVLLEVPDVVTYALQLIYNSTSVLIGKQKKLGGFDAQKFRSDFFEGCKGIGYSLKLVPLNLTPDVD</sequence>
<evidence type="ECO:0000313" key="1">
    <source>
        <dbReference type="EMBL" id="OAI18210.1"/>
    </source>
</evidence>
<protein>
    <submittedName>
        <fullName evidence="1">Uncharacterized protein</fullName>
    </submittedName>
</protein>
<comment type="caution">
    <text evidence="1">The sequence shown here is derived from an EMBL/GenBank/DDBJ whole genome shotgun (WGS) entry which is preliminary data.</text>
</comment>
<evidence type="ECO:0000313" key="2">
    <source>
        <dbReference type="Proteomes" id="UP000078476"/>
    </source>
</evidence>
<dbReference type="OrthoDB" id="705991at2"/>
<dbReference type="AlphaFoldDB" id="A0A177NMF2"/>
<reference evidence="1 2" key="1">
    <citation type="submission" date="2016-03" db="EMBL/GenBank/DDBJ databases">
        <authorList>
            <person name="Ploux O."/>
        </authorList>
    </citation>
    <scope>NUCLEOTIDE SEQUENCE [LARGE SCALE GENOMIC DNA]</scope>
    <source>
        <strain evidence="1 2">R-45370</strain>
    </source>
</reference>